<feature type="transmembrane region" description="Helical" evidence="1">
    <location>
        <begin position="7"/>
        <end position="26"/>
    </location>
</feature>
<proteinExistence type="predicted"/>
<organism evidence="2 3">
    <name type="scientific">Facklamia miroungae</name>
    <dbReference type="NCBI Taxonomy" id="120956"/>
    <lineage>
        <taxon>Bacteria</taxon>
        <taxon>Bacillati</taxon>
        <taxon>Bacillota</taxon>
        <taxon>Bacilli</taxon>
        <taxon>Lactobacillales</taxon>
        <taxon>Aerococcaceae</taxon>
        <taxon>Facklamia</taxon>
    </lineage>
</organism>
<gene>
    <name evidence="2" type="ORF">SAMN05421791_10872</name>
</gene>
<name>A0A1G7U6D6_9LACT</name>
<evidence type="ECO:0000313" key="2">
    <source>
        <dbReference type="EMBL" id="SDG42821.1"/>
    </source>
</evidence>
<dbReference type="STRING" id="120956.SAMN05421791_10872"/>
<protein>
    <submittedName>
        <fullName evidence="2">Uncharacterized conserved protein YkwD, contains CAP (CSP/antigen 5/PR1) domain</fullName>
    </submittedName>
</protein>
<sequence>MKKNFPISFYIKLLFIVISLSSVYYYHEEVIDQAFSQKNLSIYQQLSELSQKLIGFQTQPKEEYAKLANYTQSFPGNKEPIQYHPLVLNHPHFILGQKRADLFNQQLDLKELNRAFIEEANRNYFTQAPLQIASNLTKGNHLRLDEITNYAYLDSKTFEGLNFRQRFPDIADSEYRIGENLYEVFISADDIHIDTWSKKEAVFAKYLANAFFGQTEELPHLKSLILSARASASDFHLDDSSYVRIAVVLNFDNHNY</sequence>
<evidence type="ECO:0000256" key="1">
    <source>
        <dbReference type="SAM" id="Phobius"/>
    </source>
</evidence>
<accession>A0A1G7U6D6</accession>
<dbReference type="Proteomes" id="UP000199708">
    <property type="component" value="Unassembled WGS sequence"/>
</dbReference>
<keyword evidence="1" id="KW-1133">Transmembrane helix</keyword>
<dbReference type="AlphaFoldDB" id="A0A1G7U6D6"/>
<keyword evidence="1" id="KW-0812">Transmembrane</keyword>
<dbReference type="OrthoDB" id="2139163at2"/>
<dbReference type="RefSeq" id="WP_090290232.1">
    <property type="nucleotide sequence ID" value="NZ_FNCK01000008.1"/>
</dbReference>
<evidence type="ECO:0000313" key="3">
    <source>
        <dbReference type="Proteomes" id="UP000199708"/>
    </source>
</evidence>
<keyword evidence="1" id="KW-0472">Membrane</keyword>
<reference evidence="2 3" key="1">
    <citation type="submission" date="2016-10" db="EMBL/GenBank/DDBJ databases">
        <authorList>
            <person name="de Groot N.N."/>
        </authorList>
    </citation>
    <scope>NUCLEOTIDE SEQUENCE [LARGE SCALE GENOMIC DNA]</scope>
    <source>
        <strain evidence="2 3">ATCC BAA-466</strain>
    </source>
</reference>
<keyword evidence="3" id="KW-1185">Reference proteome</keyword>
<dbReference type="EMBL" id="FNCK01000008">
    <property type="protein sequence ID" value="SDG42821.1"/>
    <property type="molecule type" value="Genomic_DNA"/>
</dbReference>